<evidence type="ECO:0000313" key="1">
    <source>
        <dbReference type="EMBL" id="KKB61531.1"/>
    </source>
</evidence>
<gene>
    <name evidence="1" type="ORF">WM40_22590</name>
</gene>
<dbReference type="Proteomes" id="UP000033618">
    <property type="component" value="Unassembled WGS sequence"/>
</dbReference>
<dbReference type="RefSeq" id="WP_046154051.1">
    <property type="nucleotide sequence ID" value="NZ_CADFGU010000001.1"/>
</dbReference>
<dbReference type="PATRIC" id="fig|28092.6.peg.5316"/>
<dbReference type="EMBL" id="LAQU01000039">
    <property type="protein sequence ID" value="KKB61531.1"/>
    <property type="molecule type" value="Genomic_DNA"/>
</dbReference>
<reference evidence="1 2" key="1">
    <citation type="submission" date="2015-03" db="EMBL/GenBank/DDBJ databases">
        <title>Draft Genome Sequence of Burkholderia andropogonis type strain ICMP2807, isolated from Sorghum bicolor.</title>
        <authorList>
            <person name="Lopes-Santos L."/>
            <person name="Castro D.B."/>
            <person name="Ottoboni L.M."/>
            <person name="Park D."/>
            <person name="Weirc B.S."/>
            <person name="Destefano S.A."/>
        </authorList>
    </citation>
    <scope>NUCLEOTIDE SEQUENCE [LARGE SCALE GENOMIC DNA]</scope>
    <source>
        <strain evidence="1 2">ICMP2807</strain>
    </source>
</reference>
<dbReference type="STRING" id="28092.WM40_22590"/>
<name>A0A0F5JUM2_9BURK</name>
<comment type="caution">
    <text evidence="1">The sequence shown here is derived from an EMBL/GenBank/DDBJ whole genome shotgun (WGS) entry which is preliminary data.</text>
</comment>
<evidence type="ECO:0000313" key="2">
    <source>
        <dbReference type="Proteomes" id="UP000033618"/>
    </source>
</evidence>
<organism evidence="1 2">
    <name type="scientific">Robbsia andropogonis</name>
    <dbReference type="NCBI Taxonomy" id="28092"/>
    <lineage>
        <taxon>Bacteria</taxon>
        <taxon>Pseudomonadati</taxon>
        <taxon>Pseudomonadota</taxon>
        <taxon>Betaproteobacteria</taxon>
        <taxon>Burkholderiales</taxon>
        <taxon>Burkholderiaceae</taxon>
        <taxon>Robbsia</taxon>
    </lineage>
</organism>
<protein>
    <submittedName>
        <fullName evidence="1">Uncharacterized protein</fullName>
    </submittedName>
</protein>
<dbReference type="AlphaFoldDB" id="A0A0F5JUM2"/>
<accession>A0A0F5JUM2</accession>
<keyword evidence="2" id="KW-1185">Reference proteome</keyword>
<sequence>MESLNASTTRAHAHLTADQRATAKAFAKLKGPMLQRALEQYGHSQGVDAALAVSLEARRVREAA</sequence>
<proteinExistence type="predicted"/>